<accession>A0A5N7MLR4</accession>
<evidence type="ECO:0000313" key="1">
    <source>
        <dbReference type="EMBL" id="MPR27937.1"/>
    </source>
</evidence>
<name>A0A5N7MLR4_9HYPH</name>
<gene>
    <name evidence="1" type="ORF">FS320_22910</name>
</gene>
<organism evidence="1 2">
    <name type="scientific">Microvirga tunisiensis</name>
    <dbReference type="NCBI Taxonomy" id="2108360"/>
    <lineage>
        <taxon>Bacteria</taxon>
        <taxon>Pseudomonadati</taxon>
        <taxon>Pseudomonadota</taxon>
        <taxon>Alphaproteobacteria</taxon>
        <taxon>Hyphomicrobiales</taxon>
        <taxon>Methylobacteriaceae</taxon>
        <taxon>Microvirga</taxon>
    </lineage>
</organism>
<keyword evidence="2" id="KW-1185">Reference proteome</keyword>
<dbReference type="AlphaFoldDB" id="A0A5N7MLR4"/>
<proteinExistence type="predicted"/>
<sequence>MMPTYFESHIGVASPGVQSEIDELLRAISEIDSKHESNLGRIEQTISNKELKIYLVSSRNYEHQLDRQPYVDRLNKLRLHRQSPTAEQ</sequence>
<dbReference type="EMBL" id="VOSK01000115">
    <property type="protein sequence ID" value="MPR27937.1"/>
    <property type="molecule type" value="Genomic_DNA"/>
</dbReference>
<comment type="caution">
    <text evidence="1">The sequence shown here is derived from an EMBL/GenBank/DDBJ whole genome shotgun (WGS) entry which is preliminary data.</text>
</comment>
<dbReference type="RefSeq" id="WP_152714246.1">
    <property type="nucleotide sequence ID" value="NZ_VOSJ01000115.1"/>
</dbReference>
<evidence type="ECO:0000313" key="2">
    <source>
        <dbReference type="Proteomes" id="UP000403266"/>
    </source>
</evidence>
<protein>
    <submittedName>
        <fullName evidence="1">Uncharacterized protein</fullName>
    </submittedName>
</protein>
<dbReference type="Proteomes" id="UP000403266">
    <property type="component" value="Unassembled WGS sequence"/>
</dbReference>
<reference evidence="1 2" key="1">
    <citation type="journal article" date="2019" name="Syst. Appl. Microbiol.">
        <title>Microvirga tunisiensis sp. nov., a root nodule symbiotic bacterium isolated from Lupinus micranthus and L. luteus grown in Northern Tunisia.</title>
        <authorList>
            <person name="Msaddak A."/>
            <person name="Rejili M."/>
            <person name="Duran D."/>
            <person name="Mars M."/>
            <person name="Palacios J.M."/>
            <person name="Ruiz-Argueso T."/>
            <person name="Rey L."/>
            <person name="Imperial J."/>
        </authorList>
    </citation>
    <scope>NUCLEOTIDE SEQUENCE [LARGE SCALE GENOMIC DNA]</scope>
    <source>
        <strain evidence="1 2">Lmie10</strain>
    </source>
</reference>